<dbReference type="RefSeq" id="WP_113029114.1">
    <property type="nucleotide sequence ID" value="NZ_QMFB01000001.1"/>
</dbReference>
<dbReference type="InterPro" id="IPR015424">
    <property type="entry name" value="PyrdxlP-dep_Trfase"/>
</dbReference>
<dbReference type="GO" id="GO:0047982">
    <property type="term" value="F:homocysteine desulfhydrase activity"/>
    <property type="evidence" value="ECO:0007669"/>
    <property type="project" value="UniProtKB-EC"/>
</dbReference>
<evidence type="ECO:0000256" key="8">
    <source>
        <dbReference type="RuleBase" id="RU362118"/>
    </source>
</evidence>
<evidence type="ECO:0000256" key="6">
    <source>
        <dbReference type="ARBA" id="ARBA00052699"/>
    </source>
</evidence>
<keyword evidence="9" id="KW-0456">Lyase</keyword>
<evidence type="ECO:0000313" key="10">
    <source>
        <dbReference type="Proteomes" id="UP000250369"/>
    </source>
</evidence>
<evidence type="ECO:0000256" key="4">
    <source>
        <dbReference type="ARBA" id="ARBA00047199"/>
    </source>
</evidence>
<dbReference type="InterPro" id="IPR015421">
    <property type="entry name" value="PyrdxlP-dep_Trfase_major"/>
</dbReference>
<evidence type="ECO:0000256" key="1">
    <source>
        <dbReference type="ARBA" id="ARBA00001933"/>
    </source>
</evidence>
<protein>
    <recommendedName>
        <fullName evidence="3">homocysteine desulfhydrase</fullName>
        <ecNumber evidence="3">4.4.1.2</ecNumber>
    </recommendedName>
    <alternativeName>
        <fullName evidence="4">Homocysteine desulfhydrase</fullName>
    </alternativeName>
</protein>
<dbReference type="PIRSF" id="PIRSF001434">
    <property type="entry name" value="CGS"/>
    <property type="match status" value="1"/>
</dbReference>
<accession>A0A329MST5</accession>
<dbReference type="InterPro" id="IPR000277">
    <property type="entry name" value="Cys/Met-Metab_PyrdxlP-dep_enz"/>
</dbReference>
<dbReference type="CDD" id="cd00614">
    <property type="entry name" value="CGS_like"/>
    <property type="match status" value="1"/>
</dbReference>
<comment type="cofactor">
    <cofactor evidence="1 8">
        <name>pyridoxal 5'-phosphate</name>
        <dbReference type="ChEBI" id="CHEBI:597326"/>
    </cofactor>
</comment>
<dbReference type="EC" id="4.4.1.2" evidence="3"/>
<dbReference type="PANTHER" id="PTHR11808">
    <property type="entry name" value="TRANS-SULFURATION ENZYME FAMILY MEMBER"/>
    <property type="match status" value="1"/>
</dbReference>
<keyword evidence="2 7" id="KW-0663">Pyridoxal phosphate</keyword>
<evidence type="ECO:0000313" key="9">
    <source>
        <dbReference type="EMBL" id="RAV23005.1"/>
    </source>
</evidence>
<dbReference type="Gene3D" id="3.40.640.10">
    <property type="entry name" value="Type I PLP-dependent aspartate aminotransferase-like (Major domain)"/>
    <property type="match status" value="1"/>
</dbReference>
<dbReference type="Proteomes" id="UP000250369">
    <property type="component" value="Unassembled WGS sequence"/>
</dbReference>
<dbReference type="OrthoDB" id="9780685at2"/>
<feature type="modified residue" description="N6-(pyridoxal phosphate)lysine" evidence="7">
    <location>
        <position position="210"/>
    </location>
</feature>
<dbReference type="FunFam" id="3.40.640.10:FF:000046">
    <property type="entry name" value="Cystathionine gamma-lyase"/>
    <property type="match status" value="1"/>
</dbReference>
<dbReference type="InterPro" id="IPR015422">
    <property type="entry name" value="PyrdxlP-dep_Trfase_small"/>
</dbReference>
<comment type="caution">
    <text evidence="9">The sequence shown here is derived from an EMBL/GenBank/DDBJ whole genome shotgun (WGS) entry which is preliminary data.</text>
</comment>
<evidence type="ECO:0000256" key="7">
    <source>
        <dbReference type="PIRSR" id="PIRSR001434-2"/>
    </source>
</evidence>
<dbReference type="GO" id="GO:0019346">
    <property type="term" value="P:transsulfuration"/>
    <property type="evidence" value="ECO:0007669"/>
    <property type="project" value="InterPro"/>
</dbReference>
<gene>
    <name evidence="9" type="ORF">DQG23_02040</name>
</gene>
<keyword evidence="10" id="KW-1185">Reference proteome</keyword>
<dbReference type="Gene3D" id="3.90.1150.10">
    <property type="entry name" value="Aspartate Aminotransferase, domain 1"/>
    <property type="match status" value="1"/>
</dbReference>
<organism evidence="9 10">
    <name type="scientific">Paenibacillus contaminans</name>
    <dbReference type="NCBI Taxonomy" id="450362"/>
    <lineage>
        <taxon>Bacteria</taxon>
        <taxon>Bacillati</taxon>
        <taxon>Bacillota</taxon>
        <taxon>Bacilli</taxon>
        <taxon>Bacillales</taxon>
        <taxon>Paenibacillaceae</taxon>
        <taxon>Paenibacillus</taxon>
    </lineage>
</organism>
<evidence type="ECO:0000256" key="3">
    <source>
        <dbReference type="ARBA" id="ARBA00047175"/>
    </source>
</evidence>
<sequence>MNNRNENGVTDKGHEFRTKEDICAHLGDDYDRYLGAIVPPIFQNSLFTRKTKEHGYIYTRIGNPTTEIAERKIAALEEGEAARCFSSGMGAISAAIMSVLSKDSHVICAASAYGPTRQLLDTYLARFGLETTYVHGTSIDEFERAVRPNTRLIFLESPSSHIFAMQDLAEVARLAKAKGISTIIDNTWATPLFQNPLKLGIDLVVHSASKYLGGHSDIIGGVAVGTAAAMERLTHEERALYGAIMDPHQAWLLLRGLRTLPVRLKQHEESGMKVAAFLEGHPKVERVLYPGLPSHPQYELGRRQMSGNSGLLSFIPKASDADIMSMIPRLRFFELGPSWGGFESLIATPGIGVSEESLAAAGIPRGLLRISVGLESAETLMEDLDWALSGLA</sequence>
<comment type="catalytic activity">
    <reaction evidence="5">
        <text>L-homocysteine + H2O = 2-oxobutanoate + hydrogen sulfide + NH4(+) + H(+)</text>
        <dbReference type="Rhea" id="RHEA:14501"/>
        <dbReference type="ChEBI" id="CHEBI:15377"/>
        <dbReference type="ChEBI" id="CHEBI:15378"/>
        <dbReference type="ChEBI" id="CHEBI:16763"/>
        <dbReference type="ChEBI" id="CHEBI:28938"/>
        <dbReference type="ChEBI" id="CHEBI:29919"/>
        <dbReference type="ChEBI" id="CHEBI:58199"/>
        <dbReference type="EC" id="4.4.1.2"/>
    </reaction>
    <physiologicalReaction direction="left-to-right" evidence="5">
        <dbReference type="Rhea" id="RHEA:14502"/>
    </physiologicalReaction>
</comment>
<comment type="catalytic activity">
    <reaction evidence="6">
        <text>L-methionine + H2O = methanethiol + 2-oxobutanoate + NH4(+)</text>
        <dbReference type="Rhea" id="RHEA:23800"/>
        <dbReference type="ChEBI" id="CHEBI:15377"/>
        <dbReference type="ChEBI" id="CHEBI:16007"/>
        <dbReference type="ChEBI" id="CHEBI:16763"/>
        <dbReference type="ChEBI" id="CHEBI:28938"/>
        <dbReference type="ChEBI" id="CHEBI:57844"/>
        <dbReference type="EC" id="4.4.1.11"/>
    </reaction>
    <physiologicalReaction direction="left-to-right" evidence="6">
        <dbReference type="Rhea" id="RHEA:23801"/>
    </physiologicalReaction>
</comment>
<dbReference type="Pfam" id="PF01053">
    <property type="entry name" value="Cys_Met_Meta_PP"/>
    <property type="match status" value="1"/>
</dbReference>
<proteinExistence type="inferred from homology"/>
<dbReference type="GO" id="GO:0005737">
    <property type="term" value="C:cytoplasm"/>
    <property type="evidence" value="ECO:0007669"/>
    <property type="project" value="TreeGrafter"/>
</dbReference>
<dbReference type="AlphaFoldDB" id="A0A329MST5"/>
<reference evidence="9 10" key="1">
    <citation type="journal article" date="2009" name="Int. J. Syst. Evol. Microbiol.">
        <title>Paenibacillus contaminans sp. nov., isolated from a contaminated laboratory plate.</title>
        <authorList>
            <person name="Chou J.H."/>
            <person name="Lee J.H."/>
            <person name="Lin M.C."/>
            <person name="Chang P.S."/>
            <person name="Arun A.B."/>
            <person name="Young C.C."/>
            <person name="Chen W.M."/>
        </authorList>
    </citation>
    <scope>NUCLEOTIDE SEQUENCE [LARGE SCALE GENOMIC DNA]</scope>
    <source>
        <strain evidence="9 10">CKOBP-6</strain>
    </source>
</reference>
<dbReference type="SUPFAM" id="SSF53383">
    <property type="entry name" value="PLP-dependent transferases"/>
    <property type="match status" value="1"/>
</dbReference>
<dbReference type="GO" id="GO:0018826">
    <property type="term" value="F:methionine gamma-lyase activity"/>
    <property type="evidence" value="ECO:0007669"/>
    <property type="project" value="UniProtKB-EC"/>
</dbReference>
<evidence type="ECO:0000256" key="5">
    <source>
        <dbReference type="ARBA" id="ARBA00048780"/>
    </source>
</evidence>
<comment type="similarity">
    <text evidence="8">Belongs to the trans-sulfuration enzymes family.</text>
</comment>
<dbReference type="PANTHER" id="PTHR11808:SF80">
    <property type="entry name" value="CYSTATHIONINE GAMMA-LYASE"/>
    <property type="match status" value="1"/>
</dbReference>
<evidence type="ECO:0000256" key="2">
    <source>
        <dbReference type="ARBA" id="ARBA00022898"/>
    </source>
</evidence>
<name>A0A329MST5_9BACL</name>
<dbReference type="EMBL" id="QMFB01000001">
    <property type="protein sequence ID" value="RAV23005.1"/>
    <property type="molecule type" value="Genomic_DNA"/>
</dbReference>
<dbReference type="GO" id="GO:0030170">
    <property type="term" value="F:pyridoxal phosphate binding"/>
    <property type="evidence" value="ECO:0007669"/>
    <property type="project" value="InterPro"/>
</dbReference>